<dbReference type="EMBL" id="VSSQ01000046">
    <property type="protein sequence ID" value="MPL69379.1"/>
    <property type="molecule type" value="Genomic_DNA"/>
</dbReference>
<gene>
    <name evidence="1" type="ORF">SDC9_15119</name>
</gene>
<name>A0A644TRV1_9ZZZZ</name>
<evidence type="ECO:0000313" key="1">
    <source>
        <dbReference type="EMBL" id="MPL69379.1"/>
    </source>
</evidence>
<sequence length="421" mass="45839">MADRAMFYRIKQKFERPRLTEIEVTIIAELDKINLAGKIKPGDKVGITVGSRGIANMLVMLKVIVEYIRKAGGEPYLLAGMGSHGGGTPEGQIELLESYNITEQTTGTPILACGESRMIGTTETGLAVYALESAWQVDSILVLNRVKTHTSFKGDLESGLVKELVVGLGGPKGAKQFHSFGSSELARLLREIGTVLIHELPLVGGLAVVENGFEETAVISGVEPKDIIEHDTKLLAYSKTLMPKLPVDQLDLLIVGEMGKNYSGTGVDTNIIGRIRIEGDPEPAKPAIKRVGILDISEASHGNAHGMGLADFTTKKLVDKVDRKKTYLNSITSTFVIRSAIPMYFDTEKELWDGAVQSLGSPEADALRAAIIPNTLFITELWVSKAVMQELKDKSGLEVLEQRELYFDEEGNIGLRIKLAH</sequence>
<protein>
    <recommendedName>
        <fullName evidence="2">LarA-like N-terminal domain-containing protein</fullName>
    </recommendedName>
</protein>
<dbReference type="AlphaFoldDB" id="A0A644TRV1"/>
<organism evidence="1">
    <name type="scientific">bioreactor metagenome</name>
    <dbReference type="NCBI Taxonomy" id="1076179"/>
    <lineage>
        <taxon>unclassified sequences</taxon>
        <taxon>metagenomes</taxon>
        <taxon>ecological metagenomes</taxon>
    </lineage>
</organism>
<accession>A0A644TRV1</accession>
<comment type="caution">
    <text evidence="1">The sequence shown here is derived from an EMBL/GenBank/DDBJ whole genome shotgun (WGS) entry which is preliminary data.</text>
</comment>
<proteinExistence type="predicted"/>
<reference evidence="1" key="1">
    <citation type="submission" date="2019-08" db="EMBL/GenBank/DDBJ databases">
        <authorList>
            <person name="Kucharzyk K."/>
            <person name="Murdoch R.W."/>
            <person name="Higgins S."/>
            <person name="Loffler F."/>
        </authorList>
    </citation>
    <scope>NUCLEOTIDE SEQUENCE</scope>
</reference>
<evidence type="ECO:0008006" key="2">
    <source>
        <dbReference type="Google" id="ProtNLM"/>
    </source>
</evidence>
<dbReference type="Gene3D" id="3.40.50.11440">
    <property type="match status" value="1"/>
</dbReference>